<evidence type="ECO:0008006" key="3">
    <source>
        <dbReference type="Google" id="ProtNLM"/>
    </source>
</evidence>
<keyword evidence="2" id="KW-1185">Reference proteome</keyword>
<organism evidence="1 2">
    <name type="scientific">Saccharopolyspora oryzae</name>
    <dbReference type="NCBI Taxonomy" id="2997343"/>
    <lineage>
        <taxon>Bacteria</taxon>
        <taxon>Bacillati</taxon>
        <taxon>Actinomycetota</taxon>
        <taxon>Actinomycetes</taxon>
        <taxon>Pseudonocardiales</taxon>
        <taxon>Pseudonocardiaceae</taxon>
        <taxon>Saccharopolyspora</taxon>
    </lineage>
</organism>
<name>A0ABT4URE6_9PSEU</name>
<comment type="caution">
    <text evidence="1">The sequence shown here is derived from an EMBL/GenBank/DDBJ whole genome shotgun (WGS) entry which is preliminary data.</text>
</comment>
<dbReference type="RefSeq" id="WP_270946853.1">
    <property type="nucleotide sequence ID" value="NZ_JAQGLA010000002.1"/>
</dbReference>
<protein>
    <recommendedName>
        <fullName evidence="3">Helix-turn-helix DNA binding domain protein</fullName>
    </recommendedName>
</protein>
<evidence type="ECO:0000313" key="1">
    <source>
        <dbReference type="EMBL" id="MDA3624290.1"/>
    </source>
</evidence>
<reference evidence="1 2" key="1">
    <citation type="submission" date="2022-11" db="EMBL/GenBank/DDBJ databases">
        <title>Draft genome sequence of Saccharopolyspora sp. WRP15-2 isolated from rhizosphere soils of wild rice in Thailand.</title>
        <authorList>
            <person name="Duangmal K."/>
            <person name="Kammanee S."/>
            <person name="Muangham S."/>
        </authorList>
    </citation>
    <scope>NUCLEOTIDE SEQUENCE [LARGE SCALE GENOMIC DNA]</scope>
    <source>
        <strain evidence="1 2">WRP15-2</strain>
    </source>
</reference>
<proteinExistence type="predicted"/>
<gene>
    <name evidence="1" type="ORF">OU415_02510</name>
</gene>
<accession>A0ABT4URE6</accession>
<sequence>MNSPQPYRGAPCVFCEHGHRTREACTAAGCTCPGSRNWHDWVVVDLAVQGRGDRIGRPLTPVEKRDVARRLVARGATWEQLATAVRLSGTALIKLLEEVNVNEERAHAAGF</sequence>
<evidence type="ECO:0000313" key="2">
    <source>
        <dbReference type="Proteomes" id="UP001210380"/>
    </source>
</evidence>
<dbReference type="EMBL" id="JAQGLA010000002">
    <property type="protein sequence ID" value="MDA3624290.1"/>
    <property type="molecule type" value="Genomic_DNA"/>
</dbReference>
<dbReference type="Proteomes" id="UP001210380">
    <property type="component" value="Unassembled WGS sequence"/>
</dbReference>